<dbReference type="InterPro" id="IPR023227">
    <property type="entry name" value="SAM_OH_AdoTrfase_C_sf"/>
</dbReference>
<comment type="similarity">
    <text evidence="2">Belongs to the SAM hydrolase / SAM-dependent halogenase family.</text>
</comment>
<dbReference type="InterPro" id="IPR046469">
    <property type="entry name" value="SAM_HAT_N"/>
</dbReference>
<accession>A0A3A4NNH5</accession>
<organism evidence="6 7">
    <name type="scientific">Abyssobacteria bacterium (strain SURF_5)</name>
    <dbReference type="NCBI Taxonomy" id="2093360"/>
    <lineage>
        <taxon>Bacteria</taxon>
        <taxon>Pseudomonadati</taxon>
        <taxon>Candidatus Hydrogenedentota</taxon>
        <taxon>Candidatus Abyssobacteria</taxon>
    </lineage>
</organism>
<evidence type="ECO:0000259" key="5">
    <source>
        <dbReference type="Pfam" id="PF20257"/>
    </source>
</evidence>
<dbReference type="EMBL" id="QZKU01000087">
    <property type="protein sequence ID" value="RJP19586.1"/>
    <property type="molecule type" value="Genomic_DNA"/>
</dbReference>
<dbReference type="PANTHER" id="PTHR35092">
    <property type="entry name" value="CHLORINASE MJ1651"/>
    <property type="match status" value="1"/>
</dbReference>
<dbReference type="InterPro" id="IPR023228">
    <property type="entry name" value="SAM_OH_AdoTrfase_N_sf"/>
</dbReference>
<dbReference type="Pfam" id="PF20257">
    <property type="entry name" value="SAM_HAT_C"/>
    <property type="match status" value="1"/>
</dbReference>
<evidence type="ECO:0000256" key="2">
    <source>
        <dbReference type="ARBA" id="ARBA00024035"/>
    </source>
</evidence>
<feature type="domain" description="S-adenosyl-l-methionine hydroxide adenosyltransferase N-terminal" evidence="4">
    <location>
        <begin position="33"/>
        <end position="178"/>
    </location>
</feature>
<dbReference type="SUPFAM" id="SSF101852">
    <property type="entry name" value="Bacterial fluorinating enzyme, C-terminal domain"/>
    <property type="match status" value="1"/>
</dbReference>
<evidence type="ECO:0000256" key="3">
    <source>
        <dbReference type="SAM" id="MobiDB-lite"/>
    </source>
</evidence>
<feature type="region of interest" description="Disordered" evidence="3">
    <location>
        <begin position="292"/>
        <end position="311"/>
    </location>
</feature>
<evidence type="ECO:0000259" key="4">
    <source>
        <dbReference type="Pfam" id="PF01887"/>
    </source>
</evidence>
<sequence length="311" mass="33230">MSENMNPGRGGHLQRKCSSSSSFYRSERPGGVITLLTDFGLADAYVGVMKGVIAGINREASVIDLCHEVAPQNVHQAAFLLASSYVYFPGGAIHLAVVDPTVGGKRRAICVAAGDFFFVGPDNGILSIACSRAGIKEIRSLDNEAYFLKDRSKTFHGRDIFAPVAAHLSRGVPLAELGRKLRSMKHVTLPEPAIEPRRGIRGRIVYRDRFGNLISNIDRGSVAAAFAGIDEGRLVIRVGEACIKGLGESYSAVAPGLAVAFFGSYNFLEVGIRDGNAAEILKAGEGAEVRVEATGDSREERIGKRGSHGRS</sequence>
<reference evidence="6 7" key="1">
    <citation type="journal article" date="2017" name="ISME J.">
        <title>Energy and carbon metabolisms in a deep terrestrial subsurface fluid microbial community.</title>
        <authorList>
            <person name="Momper L."/>
            <person name="Jungbluth S.P."/>
            <person name="Lee M.D."/>
            <person name="Amend J.P."/>
        </authorList>
    </citation>
    <scope>NUCLEOTIDE SEQUENCE [LARGE SCALE GENOMIC DNA]</scope>
    <source>
        <strain evidence="6">SURF_5</strain>
    </source>
</reference>
<dbReference type="Gene3D" id="3.40.50.10790">
    <property type="entry name" value="S-adenosyl-l-methionine hydroxide adenosyltransferase, N-terminal"/>
    <property type="match status" value="1"/>
</dbReference>
<feature type="region of interest" description="Disordered" evidence="3">
    <location>
        <begin position="1"/>
        <end position="25"/>
    </location>
</feature>
<dbReference type="PIRSF" id="PIRSF006779">
    <property type="entry name" value="UCP006779"/>
    <property type="match status" value="1"/>
</dbReference>
<evidence type="ECO:0008006" key="8">
    <source>
        <dbReference type="Google" id="ProtNLM"/>
    </source>
</evidence>
<dbReference type="InterPro" id="IPR046470">
    <property type="entry name" value="SAM_HAT_C"/>
</dbReference>
<comment type="caution">
    <text evidence="6">The sequence shown here is derived from an EMBL/GenBank/DDBJ whole genome shotgun (WGS) entry which is preliminary data.</text>
</comment>
<name>A0A3A4NNH5_ABYX5</name>
<evidence type="ECO:0000313" key="6">
    <source>
        <dbReference type="EMBL" id="RJP19586.1"/>
    </source>
</evidence>
<feature type="domain" description="S-adenosyl-l-methionine hydroxide adenosyltransferase C-terminal" evidence="5">
    <location>
        <begin position="202"/>
        <end position="290"/>
    </location>
</feature>
<dbReference type="InterPro" id="IPR002747">
    <property type="entry name" value="SAM_OH_AdoTrfase"/>
</dbReference>
<dbReference type="Pfam" id="PF01887">
    <property type="entry name" value="SAM_HAT_N"/>
    <property type="match status" value="1"/>
</dbReference>
<dbReference type="PANTHER" id="PTHR35092:SF1">
    <property type="entry name" value="CHLORINASE MJ1651"/>
    <property type="match status" value="1"/>
</dbReference>
<dbReference type="Gene3D" id="2.40.30.90">
    <property type="entry name" value="Bacterial fluorinating enzyme like"/>
    <property type="match status" value="1"/>
</dbReference>
<dbReference type="SUPFAM" id="SSF102522">
    <property type="entry name" value="Bacterial fluorinating enzyme, N-terminal domain"/>
    <property type="match status" value="1"/>
</dbReference>
<evidence type="ECO:0000313" key="7">
    <source>
        <dbReference type="Proteomes" id="UP000265882"/>
    </source>
</evidence>
<proteinExistence type="inferred from homology"/>
<gene>
    <name evidence="6" type="ORF">C4520_12640</name>
</gene>
<protein>
    <recommendedName>
        <fullName evidence="8">SAM-dependent chlorinase/fluorinase</fullName>
    </recommendedName>
</protein>
<keyword evidence="1" id="KW-0949">S-adenosyl-L-methionine</keyword>
<dbReference type="AlphaFoldDB" id="A0A3A4NNH5"/>
<evidence type="ECO:0000256" key="1">
    <source>
        <dbReference type="ARBA" id="ARBA00022691"/>
    </source>
</evidence>
<feature type="compositionally biased region" description="Basic and acidic residues" evidence="3">
    <location>
        <begin position="292"/>
        <end position="303"/>
    </location>
</feature>
<dbReference type="Proteomes" id="UP000265882">
    <property type="component" value="Unassembled WGS sequence"/>
</dbReference>